<dbReference type="EMBL" id="JBICYV010000006">
    <property type="protein sequence ID" value="MFG3011827.1"/>
    <property type="molecule type" value="Genomic_DNA"/>
</dbReference>
<keyword evidence="1" id="KW-1133">Transmembrane helix</keyword>
<keyword evidence="3" id="KW-1185">Reference proteome</keyword>
<keyword evidence="1" id="KW-0812">Transmembrane</keyword>
<dbReference type="Proteomes" id="UP001604267">
    <property type="component" value="Unassembled WGS sequence"/>
</dbReference>
<reference evidence="2 3" key="1">
    <citation type="submission" date="2024-10" db="EMBL/GenBank/DDBJ databases">
        <title>The Natural Products Discovery Center: Release of the First 8490 Sequenced Strains for Exploring Actinobacteria Biosynthetic Diversity.</title>
        <authorList>
            <person name="Kalkreuter E."/>
            <person name="Kautsar S.A."/>
            <person name="Yang D."/>
            <person name="Bader C.D."/>
            <person name="Teijaro C.N."/>
            <person name="Fluegel L."/>
            <person name="Davis C.M."/>
            <person name="Simpson J.R."/>
            <person name="Lauterbach L."/>
            <person name="Steele A.D."/>
            <person name="Gui C."/>
            <person name="Meng S."/>
            <person name="Li G."/>
            <person name="Viehrig K."/>
            <person name="Ye F."/>
            <person name="Su P."/>
            <person name="Kiefer A.F."/>
            <person name="Nichols A."/>
            <person name="Cepeda A.J."/>
            <person name="Yan W."/>
            <person name="Fan B."/>
            <person name="Jiang Y."/>
            <person name="Adhikari A."/>
            <person name="Zheng C.-J."/>
            <person name="Schuster L."/>
            <person name="Cowan T.M."/>
            <person name="Smanski M.J."/>
            <person name="Chevrette M.G."/>
            <person name="De Carvalho L.P.S."/>
            <person name="Shen B."/>
        </authorList>
    </citation>
    <scope>NUCLEOTIDE SEQUENCE [LARGE SCALE GENOMIC DNA]</scope>
    <source>
        <strain evidence="2 3">NPDC048320</strain>
    </source>
</reference>
<evidence type="ECO:0008006" key="4">
    <source>
        <dbReference type="Google" id="ProtNLM"/>
    </source>
</evidence>
<organism evidence="2 3">
    <name type="scientific">Streptomyces cinerochromogenes</name>
    <dbReference type="NCBI Taxonomy" id="66422"/>
    <lineage>
        <taxon>Bacteria</taxon>
        <taxon>Bacillati</taxon>
        <taxon>Actinomycetota</taxon>
        <taxon>Actinomycetes</taxon>
        <taxon>Kitasatosporales</taxon>
        <taxon>Streptomycetaceae</taxon>
        <taxon>Streptomyces</taxon>
    </lineage>
</organism>
<name>A0ABW7B3T2_9ACTN</name>
<gene>
    <name evidence="2" type="ORF">ACGFZB_15440</name>
</gene>
<keyword evidence="1" id="KW-0472">Membrane</keyword>
<sequence>MRPAPHTPQYRAHLAQARRSRRRAVLLTVSGMVVVALFLGWRTGLFVEGSSYPVADPAGTARRLDQRTQEVRDALGLPHAELDTDWPGAGRKVEEDCPYTGLSHFFDQLHDTPPTMPGVVVVSTEWALKGVTAEAGQSALRRARATLAERGWRITTDTSVDRSITLTATPPDGGATLHIATYPYDRLAVSAASECVRASQGSH</sequence>
<evidence type="ECO:0000256" key="1">
    <source>
        <dbReference type="SAM" id="Phobius"/>
    </source>
</evidence>
<feature type="transmembrane region" description="Helical" evidence="1">
    <location>
        <begin position="24"/>
        <end position="41"/>
    </location>
</feature>
<evidence type="ECO:0000313" key="2">
    <source>
        <dbReference type="EMBL" id="MFG3011827.1"/>
    </source>
</evidence>
<proteinExistence type="predicted"/>
<evidence type="ECO:0000313" key="3">
    <source>
        <dbReference type="Proteomes" id="UP001604267"/>
    </source>
</evidence>
<dbReference type="RefSeq" id="WP_392817948.1">
    <property type="nucleotide sequence ID" value="NZ_JBICYV010000006.1"/>
</dbReference>
<protein>
    <recommendedName>
        <fullName evidence="4">Secreted protein</fullName>
    </recommendedName>
</protein>
<comment type="caution">
    <text evidence="2">The sequence shown here is derived from an EMBL/GenBank/DDBJ whole genome shotgun (WGS) entry which is preliminary data.</text>
</comment>
<accession>A0ABW7B3T2</accession>